<evidence type="ECO:0000256" key="2">
    <source>
        <dbReference type="ARBA" id="ARBA00023315"/>
    </source>
</evidence>
<dbReference type="Proteomes" id="UP000192527">
    <property type="component" value="Chromosome"/>
</dbReference>
<keyword evidence="1" id="KW-0808">Transferase</keyword>
<dbReference type="CDD" id="cd04301">
    <property type="entry name" value="NAT_SF"/>
    <property type="match status" value="1"/>
</dbReference>
<dbReference type="InterPro" id="IPR000182">
    <property type="entry name" value="GNAT_dom"/>
</dbReference>
<evidence type="ECO:0000313" key="4">
    <source>
        <dbReference type="EMBL" id="ARI78943.1"/>
    </source>
</evidence>
<dbReference type="PANTHER" id="PTHR43800">
    <property type="entry name" value="PEPTIDYL-LYSINE N-ACETYLTRANSFERASE YJAB"/>
    <property type="match status" value="1"/>
</dbReference>
<gene>
    <name evidence="4" type="ORF">HM131_19865</name>
</gene>
<dbReference type="OrthoDB" id="46888at2"/>
<keyword evidence="2" id="KW-0012">Acyltransferase</keyword>
<dbReference type="KEGG" id="hmn:HM131_19865"/>
<dbReference type="STRING" id="402384.HM131_19865"/>
<name>A0A1W6A078_9BACI</name>
<dbReference type="GO" id="GO:0016747">
    <property type="term" value="F:acyltransferase activity, transferring groups other than amino-acyl groups"/>
    <property type="evidence" value="ECO:0007669"/>
    <property type="project" value="InterPro"/>
</dbReference>
<protein>
    <recommendedName>
        <fullName evidence="3">N-acetyltransferase domain-containing protein</fullName>
    </recommendedName>
</protein>
<evidence type="ECO:0000256" key="1">
    <source>
        <dbReference type="ARBA" id="ARBA00022679"/>
    </source>
</evidence>
<dbReference type="PROSITE" id="PS51186">
    <property type="entry name" value="GNAT"/>
    <property type="match status" value="1"/>
</dbReference>
<dbReference type="Pfam" id="PF00583">
    <property type="entry name" value="Acetyltransf_1"/>
    <property type="match status" value="1"/>
</dbReference>
<reference evidence="4 5" key="1">
    <citation type="submission" date="2017-04" db="EMBL/GenBank/DDBJ databases">
        <title>The whole genome sequencing and assembly of Halobacillus mangrovi strain.</title>
        <authorList>
            <person name="Lee S.-J."/>
            <person name="Park M.-K."/>
            <person name="Kim J.-Y."/>
            <person name="Lee Y.-J."/>
            <person name="Yi H."/>
            <person name="Bahn Y.-S."/>
            <person name="Kim J.F."/>
            <person name="Lee D.-W."/>
        </authorList>
    </citation>
    <scope>NUCLEOTIDE SEQUENCE [LARGE SCALE GENOMIC DNA]</scope>
    <source>
        <strain evidence="4 5">KTB 131</strain>
    </source>
</reference>
<accession>A0A1W6A078</accession>
<sequence length="177" mass="20185">MSIFVRISSRLIVVTRILIQKGYDLVDICFIQHTHSETASRIFNLQLRSYKIEADLIDFEGLPPLQDSKEAIMKSNEVFIGCVLDQKLLGVLSYEETNYKIYINRLMVDPDHFRKGIGQRMLSYLIDAYPEDTIIVQTGAKNKPAVELYKKHGFQPTDEVEVAPGVTITQMECLPTS</sequence>
<evidence type="ECO:0000313" key="5">
    <source>
        <dbReference type="Proteomes" id="UP000192527"/>
    </source>
</evidence>
<dbReference type="EMBL" id="CP020772">
    <property type="protein sequence ID" value="ARI78943.1"/>
    <property type="molecule type" value="Genomic_DNA"/>
</dbReference>
<dbReference type="Gene3D" id="3.40.630.30">
    <property type="match status" value="1"/>
</dbReference>
<dbReference type="SUPFAM" id="SSF55729">
    <property type="entry name" value="Acyl-CoA N-acyltransferases (Nat)"/>
    <property type="match status" value="1"/>
</dbReference>
<evidence type="ECO:0000259" key="3">
    <source>
        <dbReference type="PROSITE" id="PS51186"/>
    </source>
</evidence>
<keyword evidence="5" id="KW-1185">Reference proteome</keyword>
<proteinExistence type="predicted"/>
<organism evidence="4 5">
    <name type="scientific">Halobacillus mangrovi</name>
    <dbReference type="NCBI Taxonomy" id="402384"/>
    <lineage>
        <taxon>Bacteria</taxon>
        <taxon>Bacillati</taxon>
        <taxon>Bacillota</taxon>
        <taxon>Bacilli</taxon>
        <taxon>Bacillales</taxon>
        <taxon>Bacillaceae</taxon>
        <taxon>Halobacillus</taxon>
    </lineage>
</organism>
<dbReference type="PANTHER" id="PTHR43800:SF1">
    <property type="entry name" value="PEPTIDYL-LYSINE N-ACETYLTRANSFERASE YJAB"/>
    <property type="match status" value="1"/>
</dbReference>
<feature type="domain" description="N-acetyltransferase" evidence="3">
    <location>
        <begin position="40"/>
        <end position="176"/>
    </location>
</feature>
<dbReference type="AlphaFoldDB" id="A0A1W6A078"/>
<dbReference type="InterPro" id="IPR016181">
    <property type="entry name" value="Acyl_CoA_acyltransferase"/>
</dbReference>